<keyword evidence="3" id="KW-0804">Transcription</keyword>
<dbReference type="PROSITE" id="PS50977">
    <property type="entry name" value="HTH_TETR_2"/>
    <property type="match status" value="1"/>
</dbReference>
<feature type="region of interest" description="Disordered" evidence="5">
    <location>
        <begin position="187"/>
        <end position="213"/>
    </location>
</feature>
<evidence type="ECO:0000256" key="3">
    <source>
        <dbReference type="ARBA" id="ARBA00023163"/>
    </source>
</evidence>
<gene>
    <name evidence="7" type="ORF">GCM10011575_31950</name>
</gene>
<dbReference type="SUPFAM" id="SSF46689">
    <property type="entry name" value="Homeodomain-like"/>
    <property type="match status" value="1"/>
</dbReference>
<keyword evidence="8" id="KW-1185">Reference proteome</keyword>
<evidence type="ECO:0000256" key="2">
    <source>
        <dbReference type="ARBA" id="ARBA00023125"/>
    </source>
</evidence>
<keyword evidence="2 4" id="KW-0238">DNA-binding</keyword>
<dbReference type="InterPro" id="IPR001647">
    <property type="entry name" value="HTH_TetR"/>
</dbReference>
<feature type="DNA-binding region" description="H-T-H motif" evidence="4">
    <location>
        <begin position="29"/>
        <end position="48"/>
    </location>
</feature>
<sequence>MRRRGAALENALLDAAWEELAEKGYDSFTIESVAARARTSRAVVYRRWPSKPDFVMAAIGHSGFRLRVEVADTGSLRGDMVEMLRSANRNRAPLGILMSARLGAFYAETGRSFADLRETYVAGRRTGIDELLDRAVRRGEADPARLTPRVRGVALDLYRHELLMTNRPVPDEVIESIVDEVFIPLVRPSGSSRQEPDRQEADPTDDSPTPGAG</sequence>
<dbReference type="PRINTS" id="PR00455">
    <property type="entry name" value="HTHTETR"/>
</dbReference>
<reference evidence="7" key="2">
    <citation type="submission" date="2020-09" db="EMBL/GenBank/DDBJ databases">
        <authorList>
            <person name="Sun Q."/>
            <person name="Zhou Y."/>
        </authorList>
    </citation>
    <scope>NUCLEOTIDE SEQUENCE</scope>
    <source>
        <strain evidence="7">CGMCC 4.7306</strain>
    </source>
</reference>
<evidence type="ECO:0000256" key="4">
    <source>
        <dbReference type="PROSITE-ProRule" id="PRU00335"/>
    </source>
</evidence>
<dbReference type="Pfam" id="PF16859">
    <property type="entry name" value="TetR_C_11"/>
    <property type="match status" value="1"/>
</dbReference>
<dbReference type="PANTHER" id="PTHR30055">
    <property type="entry name" value="HTH-TYPE TRANSCRIPTIONAL REGULATOR RUTR"/>
    <property type="match status" value="1"/>
</dbReference>
<keyword evidence="1" id="KW-0805">Transcription regulation</keyword>
<evidence type="ECO:0000313" key="8">
    <source>
        <dbReference type="Proteomes" id="UP000613840"/>
    </source>
</evidence>
<dbReference type="GO" id="GO:0000976">
    <property type="term" value="F:transcription cis-regulatory region binding"/>
    <property type="evidence" value="ECO:0007669"/>
    <property type="project" value="TreeGrafter"/>
</dbReference>
<dbReference type="InterPro" id="IPR050109">
    <property type="entry name" value="HTH-type_TetR-like_transc_reg"/>
</dbReference>
<feature type="domain" description="HTH tetR-type" evidence="6">
    <location>
        <begin position="6"/>
        <end position="66"/>
    </location>
</feature>
<organism evidence="7 8">
    <name type="scientific">Microlunatus endophyticus</name>
    <dbReference type="NCBI Taxonomy" id="1716077"/>
    <lineage>
        <taxon>Bacteria</taxon>
        <taxon>Bacillati</taxon>
        <taxon>Actinomycetota</taxon>
        <taxon>Actinomycetes</taxon>
        <taxon>Propionibacteriales</taxon>
        <taxon>Propionibacteriaceae</taxon>
        <taxon>Microlunatus</taxon>
    </lineage>
</organism>
<evidence type="ECO:0000313" key="7">
    <source>
        <dbReference type="EMBL" id="GGL71126.1"/>
    </source>
</evidence>
<dbReference type="InterPro" id="IPR036271">
    <property type="entry name" value="Tet_transcr_reg_TetR-rel_C_sf"/>
</dbReference>
<evidence type="ECO:0000259" key="6">
    <source>
        <dbReference type="PROSITE" id="PS50977"/>
    </source>
</evidence>
<comment type="caution">
    <text evidence="7">The sequence shown here is derived from an EMBL/GenBank/DDBJ whole genome shotgun (WGS) entry which is preliminary data.</text>
</comment>
<dbReference type="SUPFAM" id="SSF48498">
    <property type="entry name" value="Tetracyclin repressor-like, C-terminal domain"/>
    <property type="match status" value="1"/>
</dbReference>
<dbReference type="Gene3D" id="1.10.10.60">
    <property type="entry name" value="Homeodomain-like"/>
    <property type="match status" value="1"/>
</dbReference>
<dbReference type="EMBL" id="BMMZ01000008">
    <property type="protein sequence ID" value="GGL71126.1"/>
    <property type="molecule type" value="Genomic_DNA"/>
</dbReference>
<dbReference type="AlphaFoldDB" id="A0A917W5K8"/>
<evidence type="ECO:0000256" key="1">
    <source>
        <dbReference type="ARBA" id="ARBA00023015"/>
    </source>
</evidence>
<evidence type="ECO:0000256" key="5">
    <source>
        <dbReference type="SAM" id="MobiDB-lite"/>
    </source>
</evidence>
<proteinExistence type="predicted"/>
<dbReference type="InterPro" id="IPR009057">
    <property type="entry name" value="Homeodomain-like_sf"/>
</dbReference>
<dbReference type="Pfam" id="PF00440">
    <property type="entry name" value="TetR_N"/>
    <property type="match status" value="1"/>
</dbReference>
<dbReference type="RefSeq" id="WP_229670172.1">
    <property type="nucleotide sequence ID" value="NZ_BMMZ01000008.1"/>
</dbReference>
<reference evidence="7" key="1">
    <citation type="journal article" date="2014" name="Int. J. Syst. Evol. Microbiol.">
        <title>Complete genome sequence of Corynebacterium casei LMG S-19264T (=DSM 44701T), isolated from a smear-ripened cheese.</title>
        <authorList>
            <consortium name="US DOE Joint Genome Institute (JGI-PGF)"/>
            <person name="Walter F."/>
            <person name="Albersmeier A."/>
            <person name="Kalinowski J."/>
            <person name="Ruckert C."/>
        </authorList>
    </citation>
    <scope>NUCLEOTIDE SEQUENCE</scope>
    <source>
        <strain evidence="7">CGMCC 4.7306</strain>
    </source>
</reference>
<dbReference type="InterPro" id="IPR011075">
    <property type="entry name" value="TetR_C"/>
</dbReference>
<dbReference type="Gene3D" id="1.10.357.10">
    <property type="entry name" value="Tetracycline Repressor, domain 2"/>
    <property type="match status" value="1"/>
</dbReference>
<name>A0A917W5K8_9ACTN</name>
<dbReference type="Proteomes" id="UP000613840">
    <property type="component" value="Unassembled WGS sequence"/>
</dbReference>
<dbReference type="GO" id="GO:0003700">
    <property type="term" value="F:DNA-binding transcription factor activity"/>
    <property type="evidence" value="ECO:0007669"/>
    <property type="project" value="TreeGrafter"/>
</dbReference>
<protein>
    <submittedName>
        <fullName evidence="7">TetR family transcriptional regulator</fullName>
    </submittedName>
</protein>
<dbReference type="PANTHER" id="PTHR30055:SF148">
    <property type="entry name" value="TETR-FAMILY TRANSCRIPTIONAL REGULATOR"/>
    <property type="match status" value="1"/>
</dbReference>
<accession>A0A917W5K8</accession>